<evidence type="ECO:0000256" key="7">
    <source>
        <dbReference type="ARBA" id="ARBA00023136"/>
    </source>
</evidence>
<evidence type="ECO:0000256" key="6">
    <source>
        <dbReference type="ARBA" id="ARBA00023128"/>
    </source>
</evidence>
<dbReference type="InterPro" id="IPR033468">
    <property type="entry name" value="Metaxin_GST"/>
</dbReference>
<dbReference type="GO" id="GO:0001401">
    <property type="term" value="C:SAM complex"/>
    <property type="evidence" value="ECO:0007669"/>
    <property type="project" value="InterPro"/>
</dbReference>
<dbReference type="InterPro" id="IPR036282">
    <property type="entry name" value="Glutathione-S-Trfase_C_sf"/>
</dbReference>
<dbReference type="Pfam" id="PF17171">
    <property type="entry name" value="GST_C_6"/>
    <property type="match status" value="1"/>
</dbReference>
<evidence type="ECO:0000313" key="10">
    <source>
        <dbReference type="EMBL" id="OQR78477.1"/>
    </source>
</evidence>
<evidence type="ECO:0000256" key="5">
    <source>
        <dbReference type="ARBA" id="ARBA00022927"/>
    </source>
</evidence>
<evidence type="ECO:0000313" key="11">
    <source>
        <dbReference type="Proteomes" id="UP000192247"/>
    </source>
</evidence>
<feature type="domain" description="Mitochondrial outer membrane transport complex Sam37/metaxin N-terminal" evidence="8">
    <location>
        <begin position="43"/>
        <end position="167"/>
    </location>
</feature>
<keyword evidence="3" id="KW-0813">Transport</keyword>
<dbReference type="InParanoid" id="A0A1V9XY79"/>
<keyword evidence="6" id="KW-0496">Mitochondrion</keyword>
<dbReference type="AlphaFoldDB" id="A0A1V9XY79"/>
<sequence length="266" mass="30224">MSSTLVQEAWAVEVGSREPWDDDSKLFQPLEETQVQSNERAQSLAVQCFLRLCGLKHVVEQRVNAEFISPTGAMPVLKCGSFILSELDSIVNFVASKSITLSADLSLTEKADLKAYISLVGIRVQVILCNAELYFSWVSPLGYDVTYYRYGSVYPWPLNRILPWRKRRMVKRTLKEWAEKDDVEVFNEIVSCLKALSERLADKPFFFGAQPTELDCLVFGHLFVLLNPSLEAAPGLRQVAPLVSNYPNLVQFCKQIETKYFPDEKL</sequence>
<evidence type="ECO:0000256" key="4">
    <source>
        <dbReference type="ARBA" id="ARBA00022787"/>
    </source>
</evidence>
<dbReference type="InterPro" id="IPR050931">
    <property type="entry name" value="Mito_Protein_Transport_Metaxin"/>
</dbReference>
<dbReference type="InterPro" id="IPR019564">
    <property type="entry name" value="Sam37/metaxin_N"/>
</dbReference>
<gene>
    <name evidence="10" type="ORF">BIW11_06384</name>
</gene>
<dbReference type="STRING" id="418985.A0A1V9XY79"/>
<dbReference type="GO" id="GO:0015031">
    <property type="term" value="P:protein transport"/>
    <property type="evidence" value="ECO:0007669"/>
    <property type="project" value="UniProtKB-KW"/>
</dbReference>
<dbReference type="Pfam" id="PF10568">
    <property type="entry name" value="Tom37"/>
    <property type="match status" value="1"/>
</dbReference>
<dbReference type="PANTHER" id="PTHR12289">
    <property type="entry name" value="METAXIN RELATED"/>
    <property type="match status" value="1"/>
</dbReference>
<evidence type="ECO:0000256" key="3">
    <source>
        <dbReference type="ARBA" id="ARBA00022448"/>
    </source>
</evidence>
<comment type="subcellular location">
    <subcellularLocation>
        <location evidence="1">Mitochondrion outer membrane</location>
    </subcellularLocation>
</comment>
<comment type="caution">
    <text evidence="10">The sequence shown here is derived from an EMBL/GenBank/DDBJ whole genome shotgun (WGS) entry which is preliminary data.</text>
</comment>
<accession>A0A1V9XY79</accession>
<dbReference type="PANTHER" id="PTHR12289:SF38">
    <property type="entry name" value="METAXIN-2"/>
    <property type="match status" value="1"/>
</dbReference>
<reference evidence="10 11" key="1">
    <citation type="journal article" date="2017" name="Gigascience">
        <title>Draft genome of the honey bee ectoparasitic mite, Tropilaelaps mercedesae, is shaped by the parasitic life history.</title>
        <authorList>
            <person name="Dong X."/>
            <person name="Armstrong S.D."/>
            <person name="Xia D."/>
            <person name="Makepeace B.L."/>
            <person name="Darby A.C."/>
            <person name="Kadowaki T."/>
        </authorList>
    </citation>
    <scope>NUCLEOTIDE SEQUENCE [LARGE SCALE GENOMIC DNA]</scope>
    <source>
        <strain evidence="10">Wuxi-XJTLU</strain>
    </source>
</reference>
<protein>
    <submittedName>
        <fullName evidence="10">Metaxin-2-like</fullName>
    </submittedName>
</protein>
<name>A0A1V9XY79_9ACAR</name>
<dbReference type="OrthoDB" id="198787at2759"/>
<dbReference type="FunCoup" id="A0A1V9XY79">
    <property type="interactions" value="1162"/>
</dbReference>
<keyword evidence="4" id="KW-1000">Mitochondrion outer membrane</keyword>
<dbReference type="GO" id="GO:0007005">
    <property type="term" value="P:mitochondrion organization"/>
    <property type="evidence" value="ECO:0007669"/>
    <property type="project" value="TreeGrafter"/>
</dbReference>
<proteinExistence type="inferred from homology"/>
<keyword evidence="5" id="KW-0653">Protein transport</keyword>
<dbReference type="Gene3D" id="1.20.1050.10">
    <property type="match status" value="1"/>
</dbReference>
<keyword evidence="11" id="KW-1185">Reference proteome</keyword>
<feature type="domain" description="Metaxin glutathione S-transferase" evidence="9">
    <location>
        <begin position="191"/>
        <end position="256"/>
    </location>
</feature>
<dbReference type="Proteomes" id="UP000192247">
    <property type="component" value="Unassembled WGS sequence"/>
</dbReference>
<evidence type="ECO:0000259" key="8">
    <source>
        <dbReference type="Pfam" id="PF10568"/>
    </source>
</evidence>
<evidence type="ECO:0000259" key="9">
    <source>
        <dbReference type="Pfam" id="PF17171"/>
    </source>
</evidence>
<keyword evidence="7" id="KW-0472">Membrane</keyword>
<evidence type="ECO:0000256" key="2">
    <source>
        <dbReference type="ARBA" id="ARBA00009170"/>
    </source>
</evidence>
<dbReference type="EMBL" id="MNPL01002183">
    <property type="protein sequence ID" value="OQR78477.1"/>
    <property type="molecule type" value="Genomic_DNA"/>
</dbReference>
<evidence type="ECO:0000256" key="1">
    <source>
        <dbReference type="ARBA" id="ARBA00004294"/>
    </source>
</evidence>
<dbReference type="SUPFAM" id="SSF47616">
    <property type="entry name" value="GST C-terminal domain-like"/>
    <property type="match status" value="1"/>
</dbReference>
<organism evidence="10 11">
    <name type="scientific">Tropilaelaps mercedesae</name>
    <dbReference type="NCBI Taxonomy" id="418985"/>
    <lineage>
        <taxon>Eukaryota</taxon>
        <taxon>Metazoa</taxon>
        <taxon>Ecdysozoa</taxon>
        <taxon>Arthropoda</taxon>
        <taxon>Chelicerata</taxon>
        <taxon>Arachnida</taxon>
        <taxon>Acari</taxon>
        <taxon>Parasitiformes</taxon>
        <taxon>Mesostigmata</taxon>
        <taxon>Gamasina</taxon>
        <taxon>Dermanyssoidea</taxon>
        <taxon>Laelapidae</taxon>
        <taxon>Tropilaelaps</taxon>
    </lineage>
</organism>
<comment type="similarity">
    <text evidence="2">Belongs to the metaxin family.</text>
</comment>